<evidence type="ECO:0000313" key="1">
    <source>
        <dbReference type="EMBL" id="KAG0521186.1"/>
    </source>
</evidence>
<comment type="caution">
    <text evidence="1">The sequence shown here is derived from an EMBL/GenBank/DDBJ whole genome shotgun (WGS) entry which is preliminary data.</text>
</comment>
<protein>
    <submittedName>
        <fullName evidence="1">Uncharacterized protein</fullName>
    </submittedName>
</protein>
<accession>A0A921U813</accession>
<dbReference type="EMBL" id="CM027687">
    <property type="protein sequence ID" value="KAG0521186.1"/>
    <property type="molecule type" value="Genomic_DNA"/>
</dbReference>
<name>A0A921U813_SORBI</name>
<dbReference type="Proteomes" id="UP000807115">
    <property type="component" value="Chromosome 8"/>
</dbReference>
<proteinExistence type="predicted"/>
<gene>
    <name evidence="1" type="ORF">BDA96_08G139600</name>
</gene>
<sequence>MADLCHRGGWWACRTGGMWADDTTTFSPPAMGGRRGCLGLEFGFELLGSPMSLAPEGWPGTAASLKAQENC</sequence>
<organism evidence="1 2">
    <name type="scientific">Sorghum bicolor</name>
    <name type="common">Sorghum</name>
    <name type="synonym">Sorghum vulgare</name>
    <dbReference type="NCBI Taxonomy" id="4558"/>
    <lineage>
        <taxon>Eukaryota</taxon>
        <taxon>Viridiplantae</taxon>
        <taxon>Streptophyta</taxon>
        <taxon>Embryophyta</taxon>
        <taxon>Tracheophyta</taxon>
        <taxon>Spermatophyta</taxon>
        <taxon>Magnoliopsida</taxon>
        <taxon>Liliopsida</taxon>
        <taxon>Poales</taxon>
        <taxon>Poaceae</taxon>
        <taxon>PACMAD clade</taxon>
        <taxon>Panicoideae</taxon>
        <taxon>Andropogonodae</taxon>
        <taxon>Andropogoneae</taxon>
        <taxon>Sorghinae</taxon>
        <taxon>Sorghum</taxon>
    </lineage>
</organism>
<reference evidence="1" key="1">
    <citation type="journal article" date="2019" name="BMC Genomics">
        <title>A new reference genome for Sorghum bicolor reveals high levels of sequence similarity between sweet and grain genotypes: implications for the genetics of sugar metabolism.</title>
        <authorList>
            <person name="Cooper E.A."/>
            <person name="Brenton Z.W."/>
            <person name="Flinn B.S."/>
            <person name="Jenkins J."/>
            <person name="Shu S."/>
            <person name="Flowers D."/>
            <person name="Luo F."/>
            <person name="Wang Y."/>
            <person name="Xia P."/>
            <person name="Barry K."/>
            <person name="Daum C."/>
            <person name="Lipzen A."/>
            <person name="Yoshinaga Y."/>
            <person name="Schmutz J."/>
            <person name="Saski C."/>
            <person name="Vermerris W."/>
            <person name="Kresovich S."/>
        </authorList>
    </citation>
    <scope>NUCLEOTIDE SEQUENCE</scope>
</reference>
<reference evidence="1" key="2">
    <citation type="submission" date="2020-10" db="EMBL/GenBank/DDBJ databases">
        <authorList>
            <person name="Cooper E.A."/>
            <person name="Brenton Z.W."/>
            <person name="Flinn B.S."/>
            <person name="Jenkins J."/>
            <person name="Shu S."/>
            <person name="Flowers D."/>
            <person name="Luo F."/>
            <person name="Wang Y."/>
            <person name="Xia P."/>
            <person name="Barry K."/>
            <person name="Daum C."/>
            <person name="Lipzen A."/>
            <person name="Yoshinaga Y."/>
            <person name="Schmutz J."/>
            <person name="Saski C."/>
            <person name="Vermerris W."/>
            <person name="Kresovich S."/>
        </authorList>
    </citation>
    <scope>NUCLEOTIDE SEQUENCE</scope>
</reference>
<evidence type="ECO:0000313" key="2">
    <source>
        <dbReference type="Proteomes" id="UP000807115"/>
    </source>
</evidence>
<dbReference type="AlphaFoldDB" id="A0A921U813"/>